<evidence type="ECO:0000313" key="8">
    <source>
        <dbReference type="EMBL" id="MCJ7859496.1"/>
    </source>
</evidence>
<dbReference type="RefSeq" id="WP_244805222.1">
    <property type="nucleotide sequence ID" value="NZ_JALIEA010000017.1"/>
</dbReference>
<comment type="subcellular location">
    <subcellularLocation>
        <location evidence="1">Membrane</location>
        <topology evidence="1">Multi-pass membrane protein</topology>
    </subcellularLocation>
</comment>
<evidence type="ECO:0000256" key="6">
    <source>
        <dbReference type="SAM" id="Phobius"/>
    </source>
</evidence>
<feature type="transmembrane region" description="Helical" evidence="6">
    <location>
        <begin position="137"/>
        <end position="158"/>
    </location>
</feature>
<evidence type="ECO:0000313" key="9">
    <source>
        <dbReference type="Proteomes" id="UP001139207"/>
    </source>
</evidence>
<gene>
    <name evidence="8" type="ORF">MUN33_12365</name>
</gene>
<feature type="domain" description="TM2" evidence="7">
    <location>
        <begin position="103"/>
        <end position="147"/>
    </location>
</feature>
<organism evidence="8 9">
    <name type="scientific">Corynebacterium kalidii</name>
    <dbReference type="NCBI Taxonomy" id="2931982"/>
    <lineage>
        <taxon>Bacteria</taxon>
        <taxon>Bacillati</taxon>
        <taxon>Actinomycetota</taxon>
        <taxon>Actinomycetes</taxon>
        <taxon>Mycobacteriales</taxon>
        <taxon>Corynebacteriaceae</taxon>
        <taxon>Corynebacterium</taxon>
    </lineage>
</organism>
<dbReference type="EMBL" id="JALIEA010000017">
    <property type="protein sequence ID" value="MCJ7859496.1"/>
    <property type="molecule type" value="Genomic_DNA"/>
</dbReference>
<reference evidence="8" key="1">
    <citation type="submission" date="2022-04" db="EMBL/GenBank/DDBJ databases">
        <title>Corynebacterium kalidii LD5P10.</title>
        <authorList>
            <person name="Sun J.Q."/>
        </authorList>
    </citation>
    <scope>NUCLEOTIDE SEQUENCE</scope>
    <source>
        <strain evidence="8">LD5P10</strain>
    </source>
</reference>
<dbReference type="GO" id="GO:0016020">
    <property type="term" value="C:membrane"/>
    <property type="evidence" value="ECO:0007669"/>
    <property type="project" value="UniProtKB-SubCell"/>
</dbReference>
<comment type="caution">
    <text evidence="8">The sequence shown here is derived from an EMBL/GenBank/DDBJ whole genome shotgun (WGS) entry which is preliminary data.</text>
</comment>
<keyword evidence="2 6" id="KW-0812">Transmembrane</keyword>
<keyword evidence="9" id="KW-1185">Reference proteome</keyword>
<evidence type="ECO:0000256" key="4">
    <source>
        <dbReference type="ARBA" id="ARBA00023136"/>
    </source>
</evidence>
<evidence type="ECO:0000256" key="3">
    <source>
        <dbReference type="ARBA" id="ARBA00022989"/>
    </source>
</evidence>
<name>A0A9X2AZV4_9CORY</name>
<dbReference type="InterPro" id="IPR007829">
    <property type="entry name" value="TM2"/>
</dbReference>
<feature type="transmembrane region" description="Helical" evidence="6">
    <location>
        <begin position="107"/>
        <end position="125"/>
    </location>
</feature>
<feature type="transmembrane region" description="Helical" evidence="6">
    <location>
        <begin position="178"/>
        <end position="199"/>
    </location>
</feature>
<evidence type="ECO:0000259" key="7">
    <source>
        <dbReference type="Pfam" id="PF05154"/>
    </source>
</evidence>
<evidence type="ECO:0000256" key="1">
    <source>
        <dbReference type="ARBA" id="ARBA00004141"/>
    </source>
</evidence>
<sequence>MTDPEQQDPRDPDGVSPEENNRGRWSGEYTPGSTDGAPGFLGQTNTGETYTGQTQAYGVAPGAAEPLPGYPGRYAPQAQPLPYVPDGYAQGAYPGYPAPPVSRKKKVVAALLAFFVGGTGAHNFYIGTTGRAVSQLIVLVVSWVAVIAGYVMMVSGAGDEVVSRYSGEAYVVGEDTDLIIVGGLSVLVGYLLMVGLWIWTMVEFIMILTATGRYGRDRDGFRLA</sequence>
<dbReference type="Pfam" id="PF05154">
    <property type="entry name" value="TM2"/>
    <property type="match status" value="1"/>
</dbReference>
<feature type="region of interest" description="Disordered" evidence="5">
    <location>
        <begin position="1"/>
        <end position="49"/>
    </location>
</feature>
<proteinExistence type="predicted"/>
<protein>
    <submittedName>
        <fullName evidence="8">NINE protein</fullName>
    </submittedName>
</protein>
<dbReference type="AlphaFoldDB" id="A0A9X2AZV4"/>
<accession>A0A9X2AZV4</accession>
<keyword evidence="3 6" id="KW-1133">Transmembrane helix</keyword>
<keyword evidence="4 6" id="KW-0472">Membrane</keyword>
<dbReference type="Proteomes" id="UP001139207">
    <property type="component" value="Unassembled WGS sequence"/>
</dbReference>
<evidence type="ECO:0000256" key="5">
    <source>
        <dbReference type="SAM" id="MobiDB-lite"/>
    </source>
</evidence>
<evidence type="ECO:0000256" key="2">
    <source>
        <dbReference type="ARBA" id="ARBA00022692"/>
    </source>
</evidence>